<protein>
    <submittedName>
        <fullName evidence="1">Uncharacterized protein</fullName>
    </submittedName>
</protein>
<dbReference type="EMBL" id="AGNL01006719">
    <property type="protein sequence ID" value="EJK71836.1"/>
    <property type="molecule type" value="Genomic_DNA"/>
</dbReference>
<accession>K0TED3</accession>
<sequence length="81" mass="9152">MASIYNQLVEDLEKVASAVEQGYDYMVGAAKQQRDDEMPSPMTDEQHMLFEEDGEDFMEDEFGSPLMGMADNVMSDIMSTQ</sequence>
<evidence type="ECO:0000313" key="2">
    <source>
        <dbReference type="Proteomes" id="UP000266841"/>
    </source>
</evidence>
<keyword evidence="2" id="KW-1185">Reference proteome</keyword>
<organism evidence="1 2">
    <name type="scientific">Thalassiosira oceanica</name>
    <name type="common">Marine diatom</name>
    <dbReference type="NCBI Taxonomy" id="159749"/>
    <lineage>
        <taxon>Eukaryota</taxon>
        <taxon>Sar</taxon>
        <taxon>Stramenopiles</taxon>
        <taxon>Ochrophyta</taxon>
        <taxon>Bacillariophyta</taxon>
        <taxon>Coscinodiscophyceae</taxon>
        <taxon>Thalassiosirophycidae</taxon>
        <taxon>Thalassiosirales</taxon>
        <taxon>Thalassiosiraceae</taxon>
        <taxon>Thalassiosira</taxon>
    </lineage>
</organism>
<proteinExistence type="predicted"/>
<evidence type="ECO:0000313" key="1">
    <source>
        <dbReference type="EMBL" id="EJK71836.1"/>
    </source>
</evidence>
<dbReference type="Proteomes" id="UP000266841">
    <property type="component" value="Unassembled WGS sequence"/>
</dbReference>
<dbReference type="AlphaFoldDB" id="K0TED3"/>
<name>K0TED3_THAOC</name>
<comment type="caution">
    <text evidence="1">The sequence shown here is derived from an EMBL/GenBank/DDBJ whole genome shotgun (WGS) entry which is preliminary data.</text>
</comment>
<reference evidence="1 2" key="1">
    <citation type="journal article" date="2012" name="Genome Biol.">
        <title>Genome and low-iron response of an oceanic diatom adapted to chronic iron limitation.</title>
        <authorList>
            <person name="Lommer M."/>
            <person name="Specht M."/>
            <person name="Roy A.S."/>
            <person name="Kraemer L."/>
            <person name="Andreson R."/>
            <person name="Gutowska M.A."/>
            <person name="Wolf J."/>
            <person name="Bergner S.V."/>
            <person name="Schilhabel M.B."/>
            <person name="Klostermeier U.C."/>
            <person name="Beiko R.G."/>
            <person name="Rosenstiel P."/>
            <person name="Hippler M."/>
            <person name="Laroche J."/>
        </authorList>
    </citation>
    <scope>NUCLEOTIDE SEQUENCE [LARGE SCALE GENOMIC DNA]</scope>
    <source>
        <strain evidence="1 2">CCMP1005</strain>
    </source>
</reference>
<gene>
    <name evidence="1" type="ORF">THAOC_06683</name>
</gene>
<feature type="non-terminal residue" evidence="1">
    <location>
        <position position="81"/>
    </location>
</feature>